<reference evidence="1 2" key="1">
    <citation type="submission" date="2018-10" db="EMBL/GenBank/DDBJ databases">
        <title>Genomic Encyclopedia of Type Strains, Phase IV (KMG-IV): sequencing the most valuable type-strain genomes for metagenomic binning, comparative biology and taxonomic classification.</title>
        <authorList>
            <person name="Goeker M."/>
        </authorList>
    </citation>
    <scope>NUCLEOTIDE SEQUENCE [LARGE SCALE GENOMIC DNA]</scope>
    <source>
        <strain evidence="1 2">DSM 25080</strain>
    </source>
</reference>
<name>A0A3M0A813_9GAMM</name>
<evidence type="ECO:0000313" key="1">
    <source>
        <dbReference type="EMBL" id="RMA81301.1"/>
    </source>
</evidence>
<proteinExistence type="predicted"/>
<sequence length="65" mass="7290">MAQQTNNRPYTRAIELIGENVDDSRICEICEISQPELDLVKRLLIFSKPGLSTSASLRNLPKTSD</sequence>
<dbReference type="Proteomes" id="UP000267187">
    <property type="component" value="Unassembled WGS sequence"/>
</dbReference>
<dbReference type="AlphaFoldDB" id="A0A3M0A813"/>
<accession>A0A3M0A813</accession>
<gene>
    <name evidence="1" type="ORF">DFR27_1117</name>
</gene>
<comment type="caution">
    <text evidence="1">The sequence shown here is derived from an EMBL/GenBank/DDBJ whole genome shotgun (WGS) entry which is preliminary data.</text>
</comment>
<evidence type="ECO:0000313" key="2">
    <source>
        <dbReference type="Proteomes" id="UP000267187"/>
    </source>
</evidence>
<dbReference type="EMBL" id="REFJ01000002">
    <property type="protein sequence ID" value="RMA81301.1"/>
    <property type="molecule type" value="Genomic_DNA"/>
</dbReference>
<protein>
    <submittedName>
        <fullName evidence="1">Uncharacterized protein</fullName>
    </submittedName>
</protein>
<keyword evidence="2" id="KW-1185">Reference proteome</keyword>
<organism evidence="1 2">
    <name type="scientific">Umboniibacter marinipuniceus</name>
    <dbReference type="NCBI Taxonomy" id="569599"/>
    <lineage>
        <taxon>Bacteria</taxon>
        <taxon>Pseudomonadati</taxon>
        <taxon>Pseudomonadota</taxon>
        <taxon>Gammaproteobacteria</taxon>
        <taxon>Cellvibrionales</taxon>
        <taxon>Cellvibrionaceae</taxon>
        <taxon>Umboniibacter</taxon>
    </lineage>
</organism>